<dbReference type="PROSITE" id="PS51194">
    <property type="entry name" value="HELICASE_CTER"/>
    <property type="match status" value="1"/>
</dbReference>
<dbReference type="SUPFAM" id="SSF52540">
    <property type="entry name" value="P-loop containing nucleoside triphosphate hydrolases"/>
    <property type="match status" value="2"/>
</dbReference>
<gene>
    <name evidence="15" type="ORF">ASPFODRAFT_557175</name>
</gene>
<dbReference type="InterPro" id="IPR014001">
    <property type="entry name" value="Helicase_ATP-bd"/>
</dbReference>
<evidence type="ECO:0000256" key="9">
    <source>
        <dbReference type="ARBA" id="ARBA00023242"/>
    </source>
</evidence>
<evidence type="ECO:0000259" key="14">
    <source>
        <dbReference type="PROSITE" id="PS51194"/>
    </source>
</evidence>
<keyword evidence="9 11" id="KW-0539">Nucleus</keyword>
<dbReference type="GO" id="GO:0009378">
    <property type="term" value="F:four-way junction helicase activity"/>
    <property type="evidence" value="ECO:0007669"/>
    <property type="project" value="TreeGrafter"/>
</dbReference>
<evidence type="ECO:0000256" key="6">
    <source>
        <dbReference type="ARBA" id="ARBA00022840"/>
    </source>
</evidence>
<evidence type="ECO:0000313" key="15">
    <source>
        <dbReference type="EMBL" id="OJZ79637.1"/>
    </source>
</evidence>
<keyword evidence="8" id="KW-0413">Isomerase</keyword>
<comment type="catalytic activity">
    <reaction evidence="11">
        <text>ATP + H2O = ADP + phosphate + H(+)</text>
        <dbReference type="Rhea" id="RHEA:13065"/>
        <dbReference type="ChEBI" id="CHEBI:15377"/>
        <dbReference type="ChEBI" id="CHEBI:15378"/>
        <dbReference type="ChEBI" id="CHEBI:30616"/>
        <dbReference type="ChEBI" id="CHEBI:43474"/>
        <dbReference type="ChEBI" id="CHEBI:456216"/>
    </reaction>
</comment>
<keyword evidence="7" id="KW-0238">DNA-binding</keyword>
<proteinExistence type="inferred from homology"/>
<dbReference type="InterPro" id="IPR004589">
    <property type="entry name" value="DNA_helicase_ATP-dep_RecQ"/>
</dbReference>
<comment type="catalytic activity">
    <reaction evidence="10 11">
        <text>Couples ATP hydrolysis with the unwinding of duplex DNA by translocating in the 3'-5' direction.</text>
        <dbReference type="EC" id="5.6.2.4"/>
    </reaction>
</comment>
<dbReference type="GO" id="GO:0006260">
    <property type="term" value="P:DNA replication"/>
    <property type="evidence" value="ECO:0007669"/>
    <property type="project" value="InterPro"/>
</dbReference>
<feature type="domain" description="Helicase C-terminal" evidence="14">
    <location>
        <begin position="134"/>
        <end position="286"/>
    </location>
</feature>
<dbReference type="VEuPathDB" id="FungiDB:ASPFODRAFT_557175"/>
<dbReference type="Gene3D" id="1.10.10.10">
    <property type="entry name" value="Winged helix-like DNA-binding domain superfamily/Winged helix DNA-binding domain"/>
    <property type="match status" value="1"/>
</dbReference>
<dbReference type="SMART" id="SM00956">
    <property type="entry name" value="RQC"/>
    <property type="match status" value="1"/>
</dbReference>
<dbReference type="GO" id="GO:0005524">
    <property type="term" value="F:ATP binding"/>
    <property type="evidence" value="ECO:0007669"/>
    <property type="project" value="UniProtKB-KW"/>
</dbReference>
<evidence type="ECO:0000259" key="13">
    <source>
        <dbReference type="PROSITE" id="PS51192"/>
    </source>
</evidence>
<evidence type="ECO:0000256" key="7">
    <source>
        <dbReference type="ARBA" id="ARBA00023125"/>
    </source>
</evidence>
<dbReference type="GO" id="GO:0003677">
    <property type="term" value="F:DNA binding"/>
    <property type="evidence" value="ECO:0007669"/>
    <property type="project" value="UniProtKB-KW"/>
</dbReference>
<dbReference type="CDD" id="cd18794">
    <property type="entry name" value="SF2_C_RecQ"/>
    <property type="match status" value="1"/>
</dbReference>
<dbReference type="Pfam" id="PF00270">
    <property type="entry name" value="DEAD"/>
    <property type="match status" value="1"/>
</dbReference>
<dbReference type="InterPro" id="IPR027417">
    <property type="entry name" value="P-loop_NTPase"/>
</dbReference>
<dbReference type="InterPro" id="IPR018982">
    <property type="entry name" value="RQC_domain"/>
</dbReference>
<evidence type="ECO:0000256" key="8">
    <source>
        <dbReference type="ARBA" id="ARBA00023235"/>
    </source>
</evidence>
<dbReference type="InterPro" id="IPR011545">
    <property type="entry name" value="DEAD/DEAH_box_helicase_dom"/>
</dbReference>
<dbReference type="InterPro" id="IPR032284">
    <property type="entry name" value="RecQ_Zn-bd"/>
</dbReference>
<reference evidence="16" key="1">
    <citation type="journal article" date="2017" name="Genome Biol.">
        <title>Comparative genomics reveals high biological diversity and specific adaptations in the industrially and medically important fungal genus Aspergillus.</title>
        <authorList>
            <person name="de Vries R.P."/>
            <person name="Riley R."/>
            <person name="Wiebenga A."/>
            <person name="Aguilar-Osorio G."/>
            <person name="Amillis S."/>
            <person name="Uchima C.A."/>
            <person name="Anderluh G."/>
            <person name="Asadollahi M."/>
            <person name="Askin M."/>
            <person name="Barry K."/>
            <person name="Battaglia E."/>
            <person name="Bayram O."/>
            <person name="Benocci T."/>
            <person name="Braus-Stromeyer S.A."/>
            <person name="Caldana C."/>
            <person name="Canovas D."/>
            <person name="Cerqueira G.C."/>
            <person name="Chen F."/>
            <person name="Chen W."/>
            <person name="Choi C."/>
            <person name="Clum A."/>
            <person name="Dos Santos R.A."/>
            <person name="Damasio A.R."/>
            <person name="Diallinas G."/>
            <person name="Emri T."/>
            <person name="Fekete E."/>
            <person name="Flipphi M."/>
            <person name="Freyberg S."/>
            <person name="Gallo A."/>
            <person name="Gournas C."/>
            <person name="Habgood R."/>
            <person name="Hainaut M."/>
            <person name="Harispe M.L."/>
            <person name="Henrissat B."/>
            <person name="Hilden K.S."/>
            <person name="Hope R."/>
            <person name="Hossain A."/>
            <person name="Karabika E."/>
            <person name="Karaffa L."/>
            <person name="Karanyi Z."/>
            <person name="Krasevec N."/>
            <person name="Kuo A."/>
            <person name="Kusch H."/>
            <person name="LaButti K."/>
            <person name="Lagendijk E.L."/>
            <person name="Lapidus A."/>
            <person name="Levasseur A."/>
            <person name="Lindquist E."/>
            <person name="Lipzen A."/>
            <person name="Logrieco A.F."/>
            <person name="MacCabe A."/>
            <person name="Maekelae M.R."/>
            <person name="Malavazi I."/>
            <person name="Melin P."/>
            <person name="Meyer V."/>
            <person name="Mielnichuk N."/>
            <person name="Miskei M."/>
            <person name="Molnar A.P."/>
            <person name="Mule G."/>
            <person name="Ngan C.Y."/>
            <person name="Orejas M."/>
            <person name="Orosz E."/>
            <person name="Ouedraogo J.P."/>
            <person name="Overkamp K.M."/>
            <person name="Park H.-S."/>
            <person name="Perrone G."/>
            <person name="Piumi F."/>
            <person name="Punt P.J."/>
            <person name="Ram A.F."/>
            <person name="Ramon A."/>
            <person name="Rauscher S."/>
            <person name="Record E."/>
            <person name="Riano-Pachon D.M."/>
            <person name="Robert V."/>
            <person name="Roehrig J."/>
            <person name="Ruller R."/>
            <person name="Salamov A."/>
            <person name="Salih N.S."/>
            <person name="Samson R.A."/>
            <person name="Sandor E."/>
            <person name="Sanguinetti M."/>
            <person name="Schuetze T."/>
            <person name="Sepcic K."/>
            <person name="Shelest E."/>
            <person name="Sherlock G."/>
            <person name="Sophianopoulou V."/>
            <person name="Squina F.M."/>
            <person name="Sun H."/>
            <person name="Susca A."/>
            <person name="Todd R.B."/>
            <person name="Tsang A."/>
            <person name="Unkles S.E."/>
            <person name="van de Wiele N."/>
            <person name="van Rossen-Uffink D."/>
            <person name="Oliveira J.V."/>
            <person name="Vesth T.C."/>
            <person name="Visser J."/>
            <person name="Yu J.-H."/>
            <person name="Zhou M."/>
            <person name="Andersen M.R."/>
            <person name="Archer D.B."/>
            <person name="Baker S.E."/>
            <person name="Benoit I."/>
            <person name="Brakhage A.A."/>
            <person name="Braus G.H."/>
            <person name="Fischer R."/>
            <person name="Frisvad J.C."/>
            <person name="Goldman G.H."/>
            <person name="Houbraken J."/>
            <person name="Oakley B."/>
            <person name="Pocsi I."/>
            <person name="Scazzocchio C."/>
            <person name="Seiboth B."/>
            <person name="vanKuyk P.A."/>
            <person name="Wortman J."/>
            <person name="Dyer P.S."/>
            <person name="Grigoriev I.V."/>
        </authorList>
    </citation>
    <scope>NUCLEOTIDE SEQUENCE [LARGE SCALE GENOMIC DNA]</scope>
    <source>
        <strain evidence="16">CBS 106.47</strain>
    </source>
</reference>
<evidence type="ECO:0000256" key="11">
    <source>
        <dbReference type="RuleBase" id="RU364117"/>
    </source>
</evidence>
<dbReference type="GO" id="GO:0016887">
    <property type="term" value="F:ATP hydrolysis activity"/>
    <property type="evidence" value="ECO:0007669"/>
    <property type="project" value="RHEA"/>
</dbReference>
<dbReference type="NCBIfam" id="TIGR00614">
    <property type="entry name" value="recQ_fam"/>
    <property type="match status" value="1"/>
</dbReference>
<dbReference type="EMBL" id="KV878281">
    <property type="protein sequence ID" value="OJZ79637.1"/>
    <property type="molecule type" value="Genomic_DNA"/>
</dbReference>
<feature type="domain" description="Helicase ATP-binding" evidence="13">
    <location>
        <begin position="1"/>
        <end position="110"/>
    </location>
</feature>
<protein>
    <recommendedName>
        <fullName evidence="11">ATP-dependent DNA helicase</fullName>
        <ecNumber evidence="11">5.6.2.4</ecNumber>
    </recommendedName>
</protein>
<sequence length="528" mass="59657">MRNRILSSLFADQTAEEYIELLYITPEMINNSQRLLQILERLHRSRKLARLVVDEAHCVSQWGHDFRPDYKALGGLRARFPGVPLVALTATATENVKVDIIHHLKMEGCEIFTQSFNRPNLTYEVRSKVKGRKLIDRIAETISSTYKNQSGIIYCLSRKTCEAVAKDLCDIHDIQAAHYHAGMAPAARAHVQKCWQDGTYQVVVATIAFGMGIDKPDVRFVIHHSIPKSLEGYYQETGRAGRDGKPSGCYLYYGYGDIATIRRMIEDGEGNAAQKSRQRQMLRNVVQYCENRSDCRRAQVLAYFNERFRPGECKATCDNCRSDTAFEVRDYSQYAVAAIRLVRHFQETKERVTLLYCVDVFRGAKKLKSPRHTEIPWYKRGSDLTLGEVERLFYRLLSEEALSEENFFVKHSGIAVQYVPVQPSRGEAAKALGNTRRVSKSENSSRVSRASAVSTAHRGGQEPAGGKTSRADEDLNDPVPSIGAAPRQCDRQGLDQPGRSDCRAFRMSQCKKQASNRSVVFSPLQPQT</sequence>
<keyword evidence="6 11" id="KW-0067">ATP-binding</keyword>
<keyword evidence="5 11" id="KW-0347">Helicase</keyword>
<dbReference type="InterPro" id="IPR036388">
    <property type="entry name" value="WH-like_DNA-bd_sf"/>
</dbReference>
<dbReference type="GO" id="GO:0000724">
    <property type="term" value="P:double-strand break repair via homologous recombination"/>
    <property type="evidence" value="ECO:0007669"/>
    <property type="project" value="TreeGrafter"/>
</dbReference>
<feature type="compositionally biased region" description="Low complexity" evidence="12">
    <location>
        <begin position="441"/>
        <end position="458"/>
    </location>
</feature>
<dbReference type="Gene3D" id="3.40.50.300">
    <property type="entry name" value="P-loop containing nucleotide triphosphate hydrolases"/>
    <property type="match status" value="2"/>
</dbReference>
<accession>A0A1M3SYR6</accession>
<dbReference type="PROSITE" id="PS51192">
    <property type="entry name" value="HELICASE_ATP_BIND_1"/>
    <property type="match status" value="1"/>
</dbReference>
<dbReference type="SMART" id="SM00490">
    <property type="entry name" value="HELICc"/>
    <property type="match status" value="1"/>
</dbReference>
<feature type="region of interest" description="Disordered" evidence="12">
    <location>
        <begin position="430"/>
        <end position="501"/>
    </location>
</feature>
<evidence type="ECO:0000313" key="16">
    <source>
        <dbReference type="Proteomes" id="UP000184063"/>
    </source>
</evidence>
<dbReference type="GO" id="GO:0005634">
    <property type="term" value="C:nucleus"/>
    <property type="evidence" value="ECO:0007669"/>
    <property type="project" value="UniProtKB-SubCell"/>
</dbReference>
<evidence type="ECO:0000256" key="10">
    <source>
        <dbReference type="ARBA" id="ARBA00034617"/>
    </source>
</evidence>
<name>A0A1M3SYR6_ASPLC</name>
<evidence type="ECO:0000256" key="5">
    <source>
        <dbReference type="ARBA" id="ARBA00022806"/>
    </source>
</evidence>
<dbReference type="PANTHER" id="PTHR13710">
    <property type="entry name" value="DNA HELICASE RECQ FAMILY MEMBER"/>
    <property type="match status" value="1"/>
</dbReference>
<organism evidence="15 16">
    <name type="scientific">Aspergillus luchuensis (strain CBS 106.47)</name>
    <dbReference type="NCBI Taxonomy" id="1137211"/>
    <lineage>
        <taxon>Eukaryota</taxon>
        <taxon>Fungi</taxon>
        <taxon>Dikarya</taxon>
        <taxon>Ascomycota</taxon>
        <taxon>Pezizomycotina</taxon>
        <taxon>Eurotiomycetes</taxon>
        <taxon>Eurotiomycetidae</taxon>
        <taxon>Eurotiales</taxon>
        <taxon>Aspergillaceae</taxon>
        <taxon>Aspergillus</taxon>
        <taxon>Aspergillus subgen. Circumdati</taxon>
    </lineage>
</organism>
<dbReference type="GO" id="GO:0005737">
    <property type="term" value="C:cytoplasm"/>
    <property type="evidence" value="ECO:0007669"/>
    <property type="project" value="TreeGrafter"/>
</dbReference>
<dbReference type="GO" id="GO:0043138">
    <property type="term" value="F:3'-5' DNA helicase activity"/>
    <property type="evidence" value="ECO:0007669"/>
    <property type="project" value="UniProtKB-EC"/>
</dbReference>
<evidence type="ECO:0000256" key="3">
    <source>
        <dbReference type="ARBA" id="ARBA00022741"/>
    </source>
</evidence>
<dbReference type="AlphaFoldDB" id="A0A1M3SYR6"/>
<dbReference type="InterPro" id="IPR002464">
    <property type="entry name" value="DNA/RNA_helicase_DEAH_CS"/>
</dbReference>
<dbReference type="Proteomes" id="UP000184063">
    <property type="component" value="Unassembled WGS sequence"/>
</dbReference>
<feature type="compositionally biased region" description="Basic and acidic residues" evidence="12">
    <location>
        <begin position="488"/>
        <end position="501"/>
    </location>
</feature>
<comment type="similarity">
    <text evidence="2 11">Belongs to the helicase family. RecQ subfamily.</text>
</comment>
<dbReference type="Pfam" id="PF00271">
    <property type="entry name" value="Helicase_C"/>
    <property type="match status" value="1"/>
</dbReference>
<evidence type="ECO:0000256" key="2">
    <source>
        <dbReference type="ARBA" id="ARBA00005446"/>
    </source>
</evidence>
<evidence type="ECO:0000256" key="4">
    <source>
        <dbReference type="ARBA" id="ARBA00022801"/>
    </source>
</evidence>
<dbReference type="EC" id="5.6.2.4" evidence="11"/>
<dbReference type="Pfam" id="PF09382">
    <property type="entry name" value="RQC"/>
    <property type="match status" value="1"/>
</dbReference>
<dbReference type="GO" id="GO:0005694">
    <property type="term" value="C:chromosome"/>
    <property type="evidence" value="ECO:0007669"/>
    <property type="project" value="TreeGrafter"/>
</dbReference>
<dbReference type="FunFam" id="3.40.50.300:FF:001975">
    <property type="entry name" value="ATP-dependent DNA helicase"/>
    <property type="match status" value="1"/>
</dbReference>
<comment type="subcellular location">
    <subcellularLocation>
        <location evidence="1 11">Nucleus</location>
    </subcellularLocation>
</comment>
<dbReference type="PANTHER" id="PTHR13710:SF153">
    <property type="entry name" value="RECQ-LIKE DNA HELICASE BLM"/>
    <property type="match status" value="1"/>
</dbReference>
<evidence type="ECO:0000256" key="12">
    <source>
        <dbReference type="SAM" id="MobiDB-lite"/>
    </source>
</evidence>
<dbReference type="PROSITE" id="PS00690">
    <property type="entry name" value="DEAH_ATP_HELICASE"/>
    <property type="match status" value="1"/>
</dbReference>
<dbReference type="Pfam" id="PF16124">
    <property type="entry name" value="RecQ_Zn_bind"/>
    <property type="match status" value="1"/>
</dbReference>
<dbReference type="InterPro" id="IPR001650">
    <property type="entry name" value="Helicase_C-like"/>
</dbReference>
<keyword evidence="4 11" id="KW-0378">Hydrolase</keyword>
<keyword evidence="3 11" id="KW-0547">Nucleotide-binding</keyword>
<evidence type="ECO:0000256" key="1">
    <source>
        <dbReference type="ARBA" id="ARBA00004123"/>
    </source>
</evidence>